<reference evidence="2" key="1">
    <citation type="submission" date="2014-11" db="EMBL/GenBank/DDBJ databases">
        <authorList>
            <person name="Amaro Gonzalez C."/>
        </authorList>
    </citation>
    <scope>NUCLEOTIDE SEQUENCE</scope>
</reference>
<name>A0A0E9WFV4_ANGAN</name>
<organism evidence="2">
    <name type="scientific">Anguilla anguilla</name>
    <name type="common">European freshwater eel</name>
    <name type="synonym">Muraena anguilla</name>
    <dbReference type="NCBI Taxonomy" id="7936"/>
    <lineage>
        <taxon>Eukaryota</taxon>
        <taxon>Metazoa</taxon>
        <taxon>Chordata</taxon>
        <taxon>Craniata</taxon>
        <taxon>Vertebrata</taxon>
        <taxon>Euteleostomi</taxon>
        <taxon>Actinopterygii</taxon>
        <taxon>Neopterygii</taxon>
        <taxon>Teleostei</taxon>
        <taxon>Anguilliformes</taxon>
        <taxon>Anguillidae</taxon>
        <taxon>Anguilla</taxon>
    </lineage>
</organism>
<dbReference type="EMBL" id="GBXM01020117">
    <property type="protein sequence ID" value="JAH88460.1"/>
    <property type="molecule type" value="Transcribed_RNA"/>
</dbReference>
<dbReference type="AlphaFoldDB" id="A0A0E9WFV4"/>
<accession>A0A0E9WFV4</accession>
<reference evidence="2" key="2">
    <citation type="journal article" date="2015" name="Fish Shellfish Immunol.">
        <title>Early steps in the European eel (Anguilla anguilla)-Vibrio vulnificus interaction in the gills: Role of the RtxA13 toxin.</title>
        <authorList>
            <person name="Callol A."/>
            <person name="Pajuelo D."/>
            <person name="Ebbesson L."/>
            <person name="Teles M."/>
            <person name="MacKenzie S."/>
            <person name="Amaro C."/>
        </authorList>
    </citation>
    <scope>NUCLEOTIDE SEQUENCE</scope>
</reference>
<protein>
    <submittedName>
        <fullName evidence="2">Uncharacterized protein</fullName>
    </submittedName>
</protein>
<feature type="region of interest" description="Disordered" evidence="1">
    <location>
        <begin position="22"/>
        <end position="41"/>
    </location>
</feature>
<proteinExistence type="predicted"/>
<sequence>MISHRKTVTCTRSILLRPPASSPIWRVNREPGDPGMRGTSASAGLAQVNNASSLIRVTPFPQQPSIALQAATVNKVV</sequence>
<evidence type="ECO:0000256" key="1">
    <source>
        <dbReference type="SAM" id="MobiDB-lite"/>
    </source>
</evidence>
<evidence type="ECO:0000313" key="2">
    <source>
        <dbReference type="EMBL" id="JAH88460.1"/>
    </source>
</evidence>